<dbReference type="InterPro" id="IPR050979">
    <property type="entry name" value="LD-transpeptidase"/>
</dbReference>
<accession>A0A4R5NEE8</accession>
<keyword evidence="5 6" id="KW-0961">Cell wall biogenesis/degradation</keyword>
<dbReference type="SUPFAM" id="SSF143985">
    <property type="entry name" value="L,D-transpeptidase pre-catalytic domain-like"/>
    <property type="match status" value="1"/>
</dbReference>
<comment type="caution">
    <text evidence="8">The sequence shown here is derived from an EMBL/GenBank/DDBJ whole genome shotgun (WGS) entry which is preliminary data.</text>
</comment>
<dbReference type="Pfam" id="PF03734">
    <property type="entry name" value="YkuD"/>
    <property type="match status" value="1"/>
</dbReference>
<organism evidence="8 9">
    <name type="scientific">Secundilactobacillus malefermentans</name>
    <dbReference type="NCBI Taxonomy" id="176292"/>
    <lineage>
        <taxon>Bacteria</taxon>
        <taxon>Bacillati</taxon>
        <taxon>Bacillota</taxon>
        <taxon>Bacilli</taxon>
        <taxon>Lactobacillales</taxon>
        <taxon>Lactobacillaceae</taxon>
        <taxon>Secundilactobacillus</taxon>
    </lineage>
</organism>
<dbReference type="Gene3D" id="3.10.20.800">
    <property type="match status" value="1"/>
</dbReference>
<dbReference type="Pfam" id="PF12229">
    <property type="entry name" value="PG_binding_4"/>
    <property type="match status" value="1"/>
</dbReference>
<dbReference type="SUPFAM" id="SSF141523">
    <property type="entry name" value="L,D-transpeptidase catalytic domain-like"/>
    <property type="match status" value="1"/>
</dbReference>
<feature type="domain" description="L,D-TPase catalytic" evidence="7">
    <location>
        <begin position="337"/>
        <end position="461"/>
    </location>
</feature>
<dbReference type="InterPro" id="IPR038063">
    <property type="entry name" value="Transpep_catalytic_dom"/>
</dbReference>
<evidence type="ECO:0000256" key="2">
    <source>
        <dbReference type="ARBA" id="ARBA00022679"/>
    </source>
</evidence>
<dbReference type="STRING" id="1122149.FD44_GL001611"/>
<feature type="active site" description="Proton donor/acceptor" evidence="6">
    <location>
        <position position="416"/>
    </location>
</feature>
<dbReference type="PANTHER" id="PTHR30582:SF33">
    <property type="entry name" value="EXPORTED PROTEIN"/>
    <property type="match status" value="1"/>
</dbReference>
<dbReference type="GO" id="GO:0018104">
    <property type="term" value="P:peptidoglycan-protein cross-linking"/>
    <property type="evidence" value="ECO:0007669"/>
    <property type="project" value="TreeGrafter"/>
</dbReference>
<dbReference type="GO" id="GO:0071555">
    <property type="term" value="P:cell wall organization"/>
    <property type="evidence" value="ECO:0007669"/>
    <property type="project" value="UniProtKB-UniRule"/>
</dbReference>
<dbReference type="Proteomes" id="UP000294854">
    <property type="component" value="Unassembled WGS sequence"/>
</dbReference>
<dbReference type="PROSITE" id="PS52029">
    <property type="entry name" value="LD_TPASE"/>
    <property type="match status" value="1"/>
</dbReference>
<keyword evidence="9" id="KW-1185">Reference proteome</keyword>
<dbReference type="OrthoDB" id="3176960at2"/>
<dbReference type="GO" id="GO:0016740">
    <property type="term" value="F:transferase activity"/>
    <property type="evidence" value="ECO:0007669"/>
    <property type="project" value="UniProtKB-KW"/>
</dbReference>
<evidence type="ECO:0000256" key="6">
    <source>
        <dbReference type="PROSITE-ProRule" id="PRU01373"/>
    </source>
</evidence>
<evidence type="ECO:0000313" key="9">
    <source>
        <dbReference type="Proteomes" id="UP000294854"/>
    </source>
</evidence>
<keyword evidence="4 6" id="KW-0573">Peptidoglycan synthesis</keyword>
<gene>
    <name evidence="8" type="ORF">C5L31_000365</name>
</gene>
<keyword evidence="2" id="KW-0808">Transferase</keyword>
<dbReference type="UniPathway" id="UPA00219"/>
<dbReference type="EMBL" id="PUFO01000101">
    <property type="protein sequence ID" value="TDG71997.1"/>
    <property type="molecule type" value="Genomic_DNA"/>
</dbReference>
<dbReference type="GO" id="GO:0071972">
    <property type="term" value="F:peptidoglycan L,D-transpeptidase activity"/>
    <property type="evidence" value="ECO:0007669"/>
    <property type="project" value="TreeGrafter"/>
</dbReference>
<proteinExistence type="predicted"/>
<evidence type="ECO:0000256" key="5">
    <source>
        <dbReference type="ARBA" id="ARBA00023316"/>
    </source>
</evidence>
<reference evidence="8 9" key="1">
    <citation type="journal article" date="2019" name="Appl. Microbiol. Biotechnol.">
        <title>Uncovering carbohydrate metabolism through a genotype-phenotype association study of 56 lactic acid bacteria genomes.</title>
        <authorList>
            <person name="Buron-Moles G."/>
            <person name="Chailyan A."/>
            <person name="Dolejs I."/>
            <person name="Forster J."/>
            <person name="Miks M.H."/>
        </authorList>
    </citation>
    <scope>NUCLEOTIDE SEQUENCE [LARGE SCALE GENOMIC DNA]</scope>
    <source>
        <strain evidence="8 9">ATCC 49373</strain>
    </source>
</reference>
<dbReference type="InterPro" id="IPR022029">
    <property type="entry name" value="YoaR-like_PG-bd"/>
</dbReference>
<comment type="pathway">
    <text evidence="1 6">Cell wall biogenesis; peptidoglycan biosynthesis.</text>
</comment>
<dbReference type="AlphaFoldDB" id="A0A4R5NEE8"/>
<dbReference type="InterPro" id="IPR038054">
    <property type="entry name" value="LD_TPept-like_central_sf"/>
</dbReference>
<dbReference type="GO" id="GO:0008360">
    <property type="term" value="P:regulation of cell shape"/>
    <property type="evidence" value="ECO:0007669"/>
    <property type="project" value="UniProtKB-UniRule"/>
</dbReference>
<keyword evidence="3 6" id="KW-0133">Cell shape</keyword>
<evidence type="ECO:0000256" key="1">
    <source>
        <dbReference type="ARBA" id="ARBA00004752"/>
    </source>
</evidence>
<dbReference type="PANTHER" id="PTHR30582">
    <property type="entry name" value="L,D-TRANSPEPTIDASE"/>
    <property type="match status" value="1"/>
</dbReference>
<dbReference type="Gene3D" id="2.40.440.10">
    <property type="entry name" value="L,D-transpeptidase catalytic domain-like"/>
    <property type="match status" value="1"/>
</dbReference>
<evidence type="ECO:0000259" key="7">
    <source>
        <dbReference type="PROSITE" id="PS52029"/>
    </source>
</evidence>
<evidence type="ECO:0000256" key="3">
    <source>
        <dbReference type="ARBA" id="ARBA00022960"/>
    </source>
</evidence>
<evidence type="ECO:0000313" key="8">
    <source>
        <dbReference type="EMBL" id="TDG71997.1"/>
    </source>
</evidence>
<dbReference type="GO" id="GO:0005576">
    <property type="term" value="C:extracellular region"/>
    <property type="evidence" value="ECO:0007669"/>
    <property type="project" value="TreeGrafter"/>
</dbReference>
<dbReference type="InterPro" id="IPR005490">
    <property type="entry name" value="LD_TPept_cat_dom"/>
</dbReference>
<name>A0A4R5NEE8_9LACO</name>
<feature type="active site" description="Nucleophile" evidence="6">
    <location>
        <position position="437"/>
    </location>
</feature>
<evidence type="ECO:0000256" key="4">
    <source>
        <dbReference type="ARBA" id="ARBA00022984"/>
    </source>
</evidence>
<dbReference type="RefSeq" id="WP_010620756.1">
    <property type="nucleotide sequence ID" value="NZ_PUFO01000101.1"/>
</dbReference>
<protein>
    <recommendedName>
        <fullName evidence="7">L,D-TPase catalytic domain-containing protein</fullName>
    </recommendedName>
</protein>
<dbReference type="CDD" id="cd16913">
    <property type="entry name" value="YkuD_like"/>
    <property type="match status" value="1"/>
</dbReference>
<sequence>MKLKKIWIAALGIAVIAVGGIYAGKAIHYQNKGIFMSNTTFSGIDIGGKTIGEATKAVNTALSNRKFTISENKKSVGQFSAQSAGIIPHTKKALALALKNQNTWAWPFHTKSVEATSSNVSMDSVNEATMNKLTNSIISKTSQNRVATKNANLVYKDDKFSINKELQGTQISKSRLSHVILTAFQSGKTSINLNDAYVKPTVTSKSQKLKEAKTQATKLSEISITYYLAGHTIVVPKSQISTWITFDNDKISINQAKLVTYLKSLNSKYATITKTRSFKSTKRGTVKVKAGLYGWSIKTSSEAKALSKLILAGKTISRTPIIQGSGYHKNGSDIGNSYVEVDKKNQHMWVYKNGKVVVSTAVVTGKPKKGTTPSGVWYVWNKQRNATLRGYNDDGSKYASKVSYWMPVDDTGVGIHDSSWQPKYGGTWYLTHGSHGCVNTPPSVMGKVYKYVSIGTPVIIF</sequence>